<evidence type="ECO:0000259" key="5">
    <source>
        <dbReference type="PROSITE" id="PS01031"/>
    </source>
</evidence>
<dbReference type="STRING" id="1664694.A0A0N1H2M0"/>
<feature type="compositionally biased region" description="Basic and acidic residues" evidence="4">
    <location>
        <begin position="95"/>
        <end position="110"/>
    </location>
</feature>
<feature type="domain" description="SHSP" evidence="5">
    <location>
        <begin position="44"/>
        <end position="194"/>
    </location>
</feature>
<dbReference type="Proteomes" id="UP000038010">
    <property type="component" value="Unassembled WGS sequence"/>
</dbReference>
<proteinExistence type="inferred from homology"/>
<dbReference type="InterPro" id="IPR031107">
    <property type="entry name" value="Small_HSP"/>
</dbReference>
<dbReference type="RefSeq" id="XP_017994610.1">
    <property type="nucleotide sequence ID" value="XM_018140513.1"/>
</dbReference>
<evidence type="ECO:0000313" key="7">
    <source>
        <dbReference type="Proteomes" id="UP000038010"/>
    </source>
</evidence>
<feature type="compositionally biased region" description="Polar residues" evidence="4">
    <location>
        <begin position="112"/>
        <end position="126"/>
    </location>
</feature>
<protein>
    <submittedName>
        <fullName evidence="6">30 kDa heat shock protein</fullName>
    </submittedName>
</protein>
<dbReference type="PANTHER" id="PTHR11527">
    <property type="entry name" value="HEAT-SHOCK PROTEIN 20 FAMILY MEMBER"/>
    <property type="match status" value="1"/>
</dbReference>
<keyword evidence="7" id="KW-1185">Reference proteome</keyword>
<dbReference type="Gene3D" id="2.60.40.790">
    <property type="match status" value="1"/>
</dbReference>
<evidence type="ECO:0000256" key="4">
    <source>
        <dbReference type="SAM" id="MobiDB-lite"/>
    </source>
</evidence>
<gene>
    <name evidence="6" type="ORF">AB675_11648</name>
</gene>
<evidence type="ECO:0000256" key="1">
    <source>
        <dbReference type="ARBA" id="ARBA00023016"/>
    </source>
</evidence>
<comment type="similarity">
    <text evidence="2 3">Belongs to the small heat shock protein (HSP20) family.</text>
</comment>
<sequence length="194" mass="21947">MALFPRMSVFRPPVRTYHQEFSPFLSLFNDTFSELQRLSDSLPVATTSFSPKFDVKETKDAYELQGELPGIEHKNLVIEFSDDHTLLINGRTEHTREEAPVFGEQQKDDQSDATTEQSTEVATTGSKEVAKQAGQQQTYWVSERSVGEFSRSFSFPQRVNQDAIKASLKNGILSVVVPKIGQQTTRRKIEVESE</sequence>
<keyword evidence="1 6" id="KW-0346">Stress response</keyword>
<name>A0A0N1H2M0_9EURO</name>
<organism evidence="6 7">
    <name type="scientific">Cyphellophora attinorum</name>
    <dbReference type="NCBI Taxonomy" id="1664694"/>
    <lineage>
        <taxon>Eukaryota</taxon>
        <taxon>Fungi</taxon>
        <taxon>Dikarya</taxon>
        <taxon>Ascomycota</taxon>
        <taxon>Pezizomycotina</taxon>
        <taxon>Eurotiomycetes</taxon>
        <taxon>Chaetothyriomycetidae</taxon>
        <taxon>Chaetothyriales</taxon>
        <taxon>Cyphellophoraceae</taxon>
        <taxon>Cyphellophora</taxon>
    </lineage>
</organism>
<accession>A0A0N1H2M0</accession>
<dbReference type="GeneID" id="28732394"/>
<dbReference type="AlphaFoldDB" id="A0A0N1H2M0"/>
<dbReference type="EMBL" id="LFJN01000054">
    <property type="protein sequence ID" value="KPI34647.1"/>
    <property type="molecule type" value="Genomic_DNA"/>
</dbReference>
<dbReference type="CDD" id="cd06464">
    <property type="entry name" value="ACD_sHsps-like"/>
    <property type="match status" value="1"/>
</dbReference>
<dbReference type="Pfam" id="PF00011">
    <property type="entry name" value="HSP20"/>
    <property type="match status" value="1"/>
</dbReference>
<evidence type="ECO:0000256" key="2">
    <source>
        <dbReference type="PROSITE-ProRule" id="PRU00285"/>
    </source>
</evidence>
<dbReference type="InterPro" id="IPR008978">
    <property type="entry name" value="HSP20-like_chaperone"/>
</dbReference>
<dbReference type="OrthoDB" id="1431247at2759"/>
<dbReference type="SUPFAM" id="SSF49764">
    <property type="entry name" value="HSP20-like chaperones"/>
    <property type="match status" value="1"/>
</dbReference>
<comment type="caution">
    <text evidence="6">The sequence shown here is derived from an EMBL/GenBank/DDBJ whole genome shotgun (WGS) entry which is preliminary data.</text>
</comment>
<evidence type="ECO:0000313" key="6">
    <source>
        <dbReference type="EMBL" id="KPI34647.1"/>
    </source>
</evidence>
<dbReference type="PROSITE" id="PS01031">
    <property type="entry name" value="SHSP"/>
    <property type="match status" value="1"/>
</dbReference>
<dbReference type="VEuPathDB" id="FungiDB:AB675_11648"/>
<dbReference type="InterPro" id="IPR002068">
    <property type="entry name" value="A-crystallin/Hsp20_dom"/>
</dbReference>
<feature type="region of interest" description="Disordered" evidence="4">
    <location>
        <begin position="95"/>
        <end position="129"/>
    </location>
</feature>
<reference evidence="6 7" key="1">
    <citation type="submission" date="2015-06" db="EMBL/GenBank/DDBJ databases">
        <title>Draft genome of the ant-associated black yeast Phialophora attae CBS 131958.</title>
        <authorList>
            <person name="Moreno L.F."/>
            <person name="Stielow B.J."/>
            <person name="de Hoog S."/>
            <person name="Vicente V.A."/>
            <person name="Weiss V.A."/>
            <person name="de Vries M."/>
            <person name="Cruz L.M."/>
            <person name="Souza E.M."/>
        </authorList>
    </citation>
    <scope>NUCLEOTIDE SEQUENCE [LARGE SCALE GENOMIC DNA]</scope>
    <source>
        <strain evidence="6 7">CBS 131958</strain>
    </source>
</reference>
<evidence type="ECO:0000256" key="3">
    <source>
        <dbReference type="RuleBase" id="RU003616"/>
    </source>
</evidence>